<dbReference type="EMBL" id="CPZJ01000002">
    <property type="protein sequence ID" value="CNF19986.1"/>
    <property type="molecule type" value="Genomic_DNA"/>
</dbReference>
<protein>
    <submittedName>
        <fullName evidence="1">Uncharacterized protein</fullName>
    </submittedName>
</protein>
<dbReference type="RefSeq" id="WP_260968113.1">
    <property type="nucleotide sequence ID" value="NZ_CABHXU010000057.1"/>
</dbReference>
<dbReference type="KEGG" id="yin:CH53_4209"/>
<name>A0A0T9LT42_YERIN</name>
<dbReference type="Proteomes" id="UP000038750">
    <property type="component" value="Unassembled WGS sequence"/>
</dbReference>
<sequence length="43" mass="5112">MYQFVLTGDAVMGRYCQHQPKVKNANPWIRWFLSIFQQKGNPL</sequence>
<accession>A0A0T9LT42</accession>
<evidence type="ECO:0000313" key="1">
    <source>
        <dbReference type="EMBL" id="CNF19986.1"/>
    </source>
</evidence>
<dbReference type="AlphaFoldDB" id="A0A0T9LT42"/>
<proteinExistence type="predicted"/>
<gene>
    <name evidence="1" type="ORF">ERS008530_00669</name>
</gene>
<reference evidence="1 2" key="1">
    <citation type="submission" date="2015-03" db="EMBL/GenBank/DDBJ databases">
        <authorList>
            <person name="Murphy D."/>
        </authorList>
    </citation>
    <scope>NUCLEOTIDE SEQUENCE [LARGE SCALE GENOMIC DNA]</scope>
    <source>
        <strain evidence="1 2">BR165/97</strain>
    </source>
</reference>
<evidence type="ECO:0000313" key="2">
    <source>
        <dbReference type="Proteomes" id="UP000038750"/>
    </source>
</evidence>
<organism evidence="1 2">
    <name type="scientific">Yersinia intermedia</name>
    <dbReference type="NCBI Taxonomy" id="631"/>
    <lineage>
        <taxon>Bacteria</taxon>
        <taxon>Pseudomonadati</taxon>
        <taxon>Pseudomonadota</taxon>
        <taxon>Gammaproteobacteria</taxon>
        <taxon>Enterobacterales</taxon>
        <taxon>Yersiniaceae</taxon>
        <taxon>Yersinia</taxon>
    </lineage>
</organism>
<dbReference type="STRING" id="631.CH53_4209"/>